<dbReference type="Proteomes" id="UP000234639">
    <property type="component" value="Unassembled WGS sequence"/>
</dbReference>
<dbReference type="AlphaFoldDB" id="A0A2I1NBE4"/>
<comment type="caution">
    <text evidence="7">The sequence shown here is derived from an EMBL/GenBank/DDBJ whole genome shotgun (WGS) entry which is preliminary data.</text>
</comment>
<dbReference type="PANTHER" id="PTHR30469:SF33">
    <property type="entry name" value="SLR1207 PROTEIN"/>
    <property type="match status" value="1"/>
</dbReference>
<evidence type="ECO:0000256" key="4">
    <source>
        <dbReference type="SAM" id="Phobius"/>
    </source>
</evidence>
<accession>A0A2I1NBE4</accession>
<feature type="domain" description="Multidrug resistance protein MdtA-like barrel-sandwich hybrid" evidence="6">
    <location>
        <begin position="55"/>
        <end position="209"/>
    </location>
</feature>
<evidence type="ECO:0000259" key="5">
    <source>
        <dbReference type="Pfam" id="PF25876"/>
    </source>
</evidence>
<dbReference type="Gene3D" id="2.40.30.170">
    <property type="match status" value="1"/>
</dbReference>
<keyword evidence="2" id="KW-0175">Coiled coil</keyword>
<organism evidence="7 8">
    <name type="scientific">Campylobacter ureolyticus</name>
    <dbReference type="NCBI Taxonomy" id="827"/>
    <lineage>
        <taxon>Bacteria</taxon>
        <taxon>Pseudomonadati</taxon>
        <taxon>Campylobacterota</taxon>
        <taxon>Epsilonproteobacteria</taxon>
        <taxon>Campylobacterales</taxon>
        <taxon>Campylobacteraceae</taxon>
        <taxon>Campylobacter</taxon>
    </lineage>
</organism>
<dbReference type="GO" id="GO:0019898">
    <property type="term" value="C:extrinsic component of membrane"/>
    <property type="evidence" value="ECO:0007669"/>
    <property type="project" value="InterPro"/>
</dbReference>
<dbReference type="PROSITE" id="PS51257">
    <property type="entry name" value="PROKAR_LIPOPROTEIN"/>
    <property type="match status" value="1"/>
</dbReference>
<dbReference type="NCBIfam" id="TIGR01730">
    <property type="entry name" value="RND_mfp"/>
    <property type="match status" value="1"/>
</dbReference>
<dbReference type="Pfam" id="PF25917">
    <property type="entry name" value="BSH_RND"/>
    <property type="match status" value="1"/>
</dbReference>
<dbReference type="GO" id="GO:0030313">
    <property type="term" value="C:cell envelope"/>
    <property type="evidence" value="ECO:0007669"/>
    <property type="project" value="UniProtKB-SubCell"/>
</dbReference>
<evidence type="ECO:0000256" key="3">
    <source>
        <dbReference type="SAM" id="MobiDB-lite"/>
    </source>
</evidence>
<dbReference type="PANTHER" id="PTHR30469">
    <property type="entry name" value="MULTIDRUG RESISTANCE PROTEIN MDTA"/>
    <property type="match status" value="1"/>
</dbReference>
<protein>
    <submittedName>
        <fullName evidence="7">Efflux RND transporter periplasmic adaptor subunit</fullName>
    </submittedName>
</protein>
<keyword evidence="4" id="KW-0472">Membrane</keyword>
<feature type="transmembrane region" description="Helical" evidence="4">
    <location>
        <begin position="5"/>
        <end position="22"/>
    </location>
</feature>
<gene>
    <name evidence="7" type="ORF">CYJ41_02145</name>
</gene>
<dbReference type="Pfam" id="PF25876">
    <property type="entry name" value="HH_MFP_RND"/>
    <property type="match status" value="1"/>
</dbReference>
<evidence type="ECO:0000256" key="2">
    <source>
        <dbReference type="ARBA" id="ARBA00023054"/>
    </source>
</evidence>
<dbReference type="InterPro" id="IPR058624">
    <property type="entry name" value="MdtA-like_HH"/>
</dbReference>
<dbReference type="GO" id="GO:1990281">
    <property type="term" value="C:efflux pump complex"/>
    <property type="evidence" value="ECO:0007669"/>
    <property type="project" value="TreeGrafter"/>
</dbReference>
<dbReference type="GO" id="GO:1990195">
    <property type="term" value="C:macrolide transmembrane transporter complex"/>
    <property type="evidence" value="ECO:0007669"/>
    <property type="project" value="InterPro"/>
</dbReference>
<evidence type="ECO:0000313" key="7">
    <source>
        <dbReference type="EMBL" id="PKZ29714.1"/>
    </source>
</evidence>
<reference evidence="7 8" key="1">
    <citation type="submission" date="2017-12" db="EMBL/GenBank/DDBJ databases">
        <title>Phylogenetic diversity of female urinary microbiome.</title>
        <authorList>
            <person name="Thomas-White K."/>
            <person name="Wolfe A.J."/>
        </authorList>
    </citation>
    <scope>NUCLEOTIDE SEQUENCE [LARGE SCALE GENOMIC DNA]</scope>
    <source>
        <strain evidence="7 8">UMB0112</strain>
    </source>
</reference>
<comment type="similarity">
    <text evidence="1">Belongs to the membrane fusion protein (MFP) (TC 8.A.1) family.</text>
</comment>
<dbReference type="Gene3D" id="2.40.420.20">
    <property type="match status" value="1"/>
</dbReference>
<evidence type="ECO:0000256" key="1">
    <source>
        <dbReference type="ARBA" id="ARBA00009477"/>
    </source>
</evidence>
<dbReference type="EMBL" id="PKHU01000002">
    <property type="protein sequence ID" value="PKZ29714.1"/>
    <property type="molecule type" value="Genomic_DNA"/>
</dbReference>
<dbReference type="InterPro" id="IPR030190">
    <property type="entry name" value="MacA_alpha-hairpin_sf"/>
</dbReference>
<feature type="region of interest" description="Disordered" evidence="3">
    <location>
        <begin position="370"/>
        <end position="389"/>
    </location>
</feature>
<proteinExistence type="inferred from homology"/>
<dbReference type="SUPFAM" id="SSF111369">
    <property type="entry name" value="HlyD-like secretion proteins"/>
    <property type="match status" value="1"/>
</dbReference>
<keyword evidence="4" id="KW-0812">Transmembrane</keyword>
<name>A0A2I1NBE4_9BACT</name>
<dbReference type="RefSeq" id="WP_101636716.1">
    <property type="nucleotide sequence ID" value="NZ_JAPXGK010000001.1"/>
</dbReference>
<dbReference type="GO" id="GO:1990961">
    <property type="term" value="P:xenobiotic detoxification by transmembrane export across the plasma membrane"/>
    <property type="evidence" value="ECO:0007669"/>
    <property type="project" value="InterPro"/>
</dbReference>
<dbReference type="GO" id="GO:0015562">
    <property type="term" value="F:efflux transmembrane transporter activity"/>
    <property type="evidence" value="ECO:0007669"/>
    <property type="project" value="TreeGrafter"/>
</dbReference>
<dbReference type="InterPro" id="IPR058625">
    <property type="entry name" value="MdtA-like_BSH"/>
</dbReference>
<evidence type="ECO:0000259" key="6">
    <source>
        <dbReference type="Pfam" id="PF25917"/>
    </source>
</evidence>
<feature type="domain" description="Multidrug resistance protein MdtA-like alpha-helical hairpin" evidence="5">
    <location>
        <begin position="107"/>
        <end position="178"/>
    </location>
</feature>
<keyword evidence="4" id="KW-1133">Transmembrane helix</keyword>
<dbReference type="InterPro" id="IPR006143">
    <property type="entry name" value="RND_pump_MFP"/>
</dbReference>
<dbReference type="Gene3D" id="6.10.140.1990">
    <property type="match status" value="1"/>
</dbReference>
<sequence>MKKKWIFFIVILLIVIACFKFFNKKEEVDYFTIKPTKGYFANVVVATGEVSAQNLIDVGAQVSGQIQKLFVKTGDIVKKGEIIAKIDSVKQSNEVGKLKAENEILLADLNASEISLKILNSKYKRQKTLYNKNATSKEALDDAYDLVALKIAQISQIKARVLQNQIALDTAMTNLGYTQILSPLDGVVISTIAKEGQTVNANQTTPLIVQIADLSKLEINMQIAEGDLPKVKTGMKVRYSILANPNKKFDGIISSIDPAMTTLSDGVKNTQNSQKNEAVYYYAKILVDNSNNFLKIGMTTENEIVIEEVKDAIYLQKNAIIKEGDKFFVKILKDEKPIKKEVKVGISDGFYSEIKSGISQNDDIILNSEAHQTGENHKISHPGGRNTRM</sequence>
<evidence type="ECO:0000313" key="8">
    <source>
        <dbReference type="Proteomes" id="UP000234639"/>
    </source>
</evidence>
<dbReference type="Gene3D" id="2.40.50.100">
    <property type="match status" value="1"/>
</dbReference>